<dbReference type="InterPro" id="IPR036291">
    <property type="entry name" value="NAD(P)-bd_dom_sf"/>
</dbReference>
<sequence>MLLKDKVAVVYGGSGAVGAAVASAFAREGAVVHLVARHIEPLEAVARNIRQAGGRAFAGRADALNPDAVATHLEHVVAQSGPVKIAFSAIDWGDSQGQAISEMSFQRFILPVERGLKSWFNIGGLMARHMGENGGGVILGFTANAAREAYTEMGGFGIACAAVEHFLRHLAVENGPKGVRCCWVRSPGSPDAPGVREAWLIHARERGISFEEMHREVAKDTPLRRISSLSQCADAAVLLPSDLASSMTATLVNATGGAQVD</sequence>
<evidence type="ECO:0000256" key="1">
    <source>
        <dbReference type="ARBA" id="ARBA00006484"/>
    </source>
</evidence>
<evidence type="ECO:0000313" key="3">
    <source>
        <dbReference type="EMBL" id="QYO78616.1"/>
    </source>
</evidence>
<dbReference type="PANTHER" id="PTHR43669">
    <property type="entry name" value="5-KETO-D-GLUCONATE 5-REDUCTASE"/>
    <property type="match status" value="1"/>
</dbReference>
<dbReference type="SUPFAM" id="SSF51735">
    <property type="entry name" value="NAD(P)-binding Rossmann-fold domains"/>
    <property type="match status" value="1"/>
</dbReference>
<evidence type="ECO:0000313" key="4">
    <source>
        <dbReference type="Proteomes" id="UP000825799"/>
    </source>
</evidence>
<reference evidence="3 4" key="1">
    <citation type="submission" date="2021-08" db="EMBL/GenBank/DDBJ databases">
        <title>Devosia salina sp. nov., isolated from the South China Sea sediment.</title>
        <authorList>
            <person name="Zhou Z."/>
        </authorList>
    </citation>
    <scope>NUCLEOTIDE SEQUENCE [LARGE SCALE GENOMIC DNA]</scope>
    <source>
        <strain evidence="3 4">SCS-3</strain>
    </source>
</reference>
<dbReference type="EMBL" id="CP080590">
    <property type="protein sequence ID" value="QYO78616.1"/>
    <property type="molecule type" value="Genomic_DNA"/>
</dbReference>
<accession>A0ABX8WKS5</accession>
<comment type="similarity">
    <text evidence="1">Belongs to the short-chain dehydrogenases/reductases (SDR) family.</text>
</comment>
<name>A0ABX8WKS5_9HYPH</name>
<proteinExistence type="inferred from homology"/>
<gene>
    <name evidence="3" type="ORF">K1X15_08790</name>
</gene>
<dbReference type="PRINTS" id="PR00081">
    <property type="entry name" value="GDHRDH"/>
</dbReference>
<keyword evidence="2" id="KW-0560">Oxidoreductase</keyword>
<dbReference type="Gene3D" id="3.40.50.720">
    <property type="entry name" value="NAD(P)-binding Rossmann-like Domain"/>
    <property type="match status" value="1"/>
</dbReference>
<organism evidence="3 4">
    <name type="scientific">Devosia salina</name>
    <dbReference type="NCBI Taxonomy" id="2860336"/>
    <lineage>
        <taxon>Bacteria</taxon>
        <taxon>Pseudomonadati</taxon>
        <taxon>Pseudomonadota</taxon>
        <taxon>Alphaproteobacteria</taxon>
        <taxon>Hyphomicrobiales</taxon>
        <taxon>Devosiaceae</taxon>
        <taxon>Devosia</taxon>
    </lineage>
</organism>
<dbReference type="InterPro" id="IPR002347">
    <property type="entry name" value="SDR_fam"/>
</dbReference>
<dbReference type="Proteomes" id="UP000825799">
    <property type="component" value="Chromosome"/>
</dbReference>
<protein>
    <submittedName>
        <fullName evidence="3">SDR family oxidoreductase</fullName>
    </submittedName>
</protein>
<dbReference type="Pfam" id="PF13561">
    <property type="entry name" value="adh_short_C2"/>
    <property type="match status" value="1"/>
</dbReference>
<keyword evidence="4" id="KW-1185">Reference proteome</keyword>
<dbReference type="RefSeq" id="WP_220307080.1">
    <property type="nucleotide sequence ID" value="NZ_CP080590.1"/>
</dbReference>
<evidence type="ECO:0000256" key="2">
    <source>
        <dbReference type="ARBA" id="ARBA00023002"/>
    </source>
</evidence>
<dbReference type="PANTHER" id="PTHR43669:SF3">
    <property type="entry name" value="ALCOHOL DEHYDROGENASE, PUTATIVE (AFU_ORTHOLOGUE AFUA_3G03445)-RELATED"/>
    <property type="match status" value="1"/>
</dbReference>